<proteinExistence type="predicted"/>
<dbReference type="EMBL" id="MTKQ01000310">
    <property type="protein sequence ID" value="RWX44687.1"/>
    <property type="molecule type" value="Genomic_DNA"/>
</dbReference>
<protein>
    <submittedName>
        <fullName evidence="1">Uncharacterized protein</fullName>
    </submittedName>
</protein>
<evidence type="ECO:0000313" key="2">
    <source>
        <dbReference type="Proteomes" id="UP000286862"/>
    </source>
</evidence>
<feature type="non-terminal residue" evidence="1">
    <location>
        <position position="69"/>
    </location>
</feature>
<dbReference type="AlphaFoldDB" id="A0A3S3QX64"/>
<organism evidence="1 2">
    <name type="scientific">Candidatus Electrothrix marina</name>
    <dbReference type="NCBI Taxonomy" id="1859130"/>
    <lineage>
        <taxon>Bacteria</taxon>
        <taxon>Pseudomonadati</taxon>
        <taxon>Thermodesulfobacteriota</taxon>
        <taxon>Desulfobulbia</taxon>
        <taxon>Desulfobulbales</taxon>
        <taxon>Desulfobulbaceae</taxon>
        <taxon>Candidatus Electrothrix</taxon>
    </lineage>
</organism>
<dbReference type="Proteomes" id="UP000286862">
    <property type="component" value="Unassembled WGS sequence"/>
</dbReference>
<comment type="caution">
    <text evidence="1">The sequence shown here is derived from an EMBL/GenBank/DDBJ whole genome shotgun (WGS) entry which is preliminary data.</text>
</comment>
<name>A0A3S3QX64_9BACT</name>
<sequence length="69" mass="8079">MVCTIETKILNLIINRISGYLSINNFFEFLFEKGTKEGVSFLSPVWEENFQTVTSFFSERNAFSVRYQP</sequence>
<evidence type="ECO:0000313" key="1">
    <source>
        <dbReference type="EMBL" id="RWX44687.1"/>
    </source>
</evidence>
<reference evidence="1 2" key="1">
    <citation type="submission" date="2017-01" db="EMBL/GenBank/DDBJ databases">
        <title>The cable genome- insights into the physiology and evolution of filamentous bacteria capable of sulfide oxidation via long distance electron transfer.</title>
        <authorList>
            <person name="Schreiber L."/>
            <person name="Bjerg J.T."/>
            <person name="Boggild A."/>
            <person name="Van De Vossenberg J."/>
            <person name="Meysman F."/>
            <person name="Nielsen L.P."/>
            <person name="Schramm A."/>
            <person name="Kjeldsen K.U."/>
        </authorList>
    </citation>
    <scope>NUCLEOTIDE SEQUENCE [LARGE SCALE GENOMIC DNA]</scope>
    <source>
        <strain evidence="1">A2</strain>
    </source>
</reference>
<accession>A0A3S3QX64</accession>
<gene>
    <name evidence="1" type="ORF">VT99_13101</name>
</gene>